<accession>A0A8H6HWJ3</accession>
<evidence type="ECO:0000259" key="2">
    <source>
        <dbReference type="Pfam" id="PF12770"/>
    </source>
</evidence>
<name>A0A8H6HWJ3_9AGAR</name>
<dbReference type="OrthoDB" id="9991317at2759"/>
<gene>
    <name evidence="3" type="ORF">DFP72DRAFT_1131766</name>
</gene>
<dbReference type="InterPro" id="IPR024983">
    <property type="entry name" value="CHAT_dom"/>
</dbReference>
<sequence length="510" mass="56029">MPGKPEYQQLISRAPKGHTRRLPSSKPHLENTPDTTPGRTQRQPRITQELPRSTRRSPGSTQESPGESDGLMAHSVNSLGVSFQSLFQRTGDNDDLAKAISHFKSSANLHLWPSTYQIEWGKMLGTLAKDLLSLLQSTSGLPLQAAATAFAFDRIDKALEWLEQGRGLVWGQLTNLRTPLDDLREHDSQLASSITKVGKQLEGAGSSRASSRADITQQWDNLIARARTIPGFEAFLKPAPWSTLLQNLPGSGPIVLINLDHRRCDAIALLAGYDRPLHIPLPNFTLELCQKYREDLGGHYDHISYAIEEGRNFRRLGWREGDPARPLSFLPIHAAGIYGNAESESVLDYAVSSYTPTVAAITARVRDGRSIETNASGLLMTSQPNAPGVSSIPGTTTEVQAIYNLTEKPIARVKKLEGGDVSVAKCLELMGTYSSVHFACHATQDAADPLKSRFLFHDGSLELATILKRDLKNADLAFLSAVKRARARRSYPTKPFISLPGCLLQDIAEW</sequence>
<comment type="caution">
    <text evidence="3">The sequence shown here is derived from an EMBL/GenBank/DDBJ whole genome shotgun (WGS) entry which is preliminary data.</text>
</comment>
<dbReference type="Proteomes" id="UP000521943">
    <property type="component" value="Unassembled WGS sequence"/>
</dbReference>
<dbReference type="Pfam" id="PF12770">
    <property type="entry name" value="CHAT"/>
    <property type="match status" value="1"/>
</dbReference>
<dbReference type="AlphaFoldDB" id="A0A8H6HWJ3"/>
<feature type="compositionally biased region" description="Polar residues" evidence="1">
    <location>
        <begin position="56"/>
        <end position="65"/>
    </location>
</feature>
<evidence type="ECO:0000256" key="1">
    <source>
        <dbReference type="SAM" id="MobiDB-lite"/>
    </source>
</evidence>
<protein>
    <recommendedName>
        <fullName evidence="2">CHAT domain-containing protein</fullName>
    </recommendedName>
</protein>
<feature type="domain" description="CHAT" evidence="2">
    <location>
        <begin position="325"/>
        <end position="498"/>
    </location>
</feature>
<dbReference type="EMBL" id="JACGCI010000041">
    <property type="protein sequence ID" value="KAF6753158.1"/>
    <property type="molecule type" value="Genomic_DNA"/>
</dbReference>
<evidence type="ECO:0000313" key="4">
    <source>
        <dbReference type="Proteomes" id="UP000521943"/>
    </source>
</evidence>
<evidence type="ECO:0000313" key="3">
    <source>
        <dbReference type="EMBL" id="KAF6753158.1"/>
    </source>
</evidence>
<reference evidence="3 4" key="1">
    <citation type="submission" date="2020-07" db="EMBL/GenBank/DDBJ databases">
        <title>Comparative genomics of pyrophilous fungi reveals a link between fire events and developmental genes.</title>
        <authorList>
            <consortium name="DOE Joint Genome Institute"/>
            <person name="Steindorff A.S."/>
            <person name="Carver A."/>
            <person name="Calhoun S."/>
            <person name="Stillman K."/>
            <person name="Liu H."/>
            <person name="Lipzen A."/>
            <person name="Pangilinan J."/>
            <person name="Labutti K."/>
            <person name="Bruns T.D."/>
            <person name="Grigoriev I.V."/>
        </authorList>
    </citation>
    <scope>NUCLEOTIDE SEQUENCE [LARGE SCALE GENOMIC DNA]</scope>
    <source>
        <strain evidence="3 4">CBS 144469</strain>
    </source>
</reference>
<proteinExistence type="predicted"/>
<feature type="region of interest" description="Disordered" evidence="1">
    <location>
        <begin position="1"/>
        <end position="73"/>
    </location>
</feature>
<feature type="compositionally biased region" description="Polar residues" evidence="1">
    <location>
        <begin position="32"/>
        <end position="46"/>
    </location>
</feature>
<organism evidence="3 4">
    <name type="scientific">Ephemerocybe angulata</name>
    <dbReference type="NCBI Taxonomy" id="980116"/>
    <lineage>
        <taxon>Eukaryota</taxon>
        <taxon>Fungi</taxon>
        <taxon>Dikarya</taxon>
        <taxon>Basidiomycota</taxon>
        <taxon>Agaricomycotina</taxon>
        <taxon>Agaricomycetes</taxon>
        <taxon>Agaricomycetidae</taxon>
        <taxon>Agaricales</taxon>
        <taxon>Agaricineae</taxon>
        <taxon>Psathyrellaceae</taxon>
        <taxon>Ephemerocybe</taxon>
    </lineage>
</organism>
<keyword evidence="4" id="KW-1185">Reference proteome</keyword>